<keyword evidence="4" id="KW-0808">Transferase</keyword>
<evidence type="ECO:0000256" key="3">
    <source>
        <dbReference type="ARBA" id="ARBA00022737"/>
    </source>
</evidence>
<keyword evidence="1" id="KW-0433">Leucine-rich repeat</keyword>
<dbReference type="SUPFAM" id="SSF52058">
    <property type="entry name" value="L domain-like"/>
    <property type="match status" value="1"/>
</dbReference>
<dbReference type="GO" id="GO:0016301">
    <property type="term" value="F:kinase activity"/>
    <property type="evidence" value="ECO:0007669"/>
    <property type="project" value="UniProtKB-KW"/>
</dbReference>
<dbReference type="PANTHER" id="PTHR48060">
    <property type="entry name" value="DNA DAMAGE-REPAIR/TOLERATION PROTEIN DRT100"/>
    <property type="match status" value="1"/>
</dbReference>
<comment type="caution">
    <text evidence="4">The sequence shown here is derived from an EMBL/GenBank/DDBJ whole genome shotgun (WGS) entry which is preliminary data.</text>
</comment>
<sequence length="405" mass="44603">MNSLAFTRVRLRAALNRRGEGEWVVVANPENLKFMDVAHFNDQIYALCDNGKLLLVRVELACHIPSNFGKFSPSLNSVSFSNKSFSGELPPELCSGFSLQNFTVNNNFIGPLLEWLRNCSLLERVRFDGNNFNGNITNAFGVHPNLYFISLNDNQFIGIISPQWAESGSLTNLEIGRNKILGLPQLHSLIPDSNKLSEQIPSALGNLSLFKHNLSKNLLTGEIPQSLGSLVQLEELDLSENKLTGNIPKELGNCGRLLSLDLSNNNLLVEIPSELGNLNALNVLLDLSSNALSGTIPSNLTKLTSLESPNISHNQLSGEIPALFTSMVSLRPSSIDFSYNKLTGQISTSKLPTMLLEKHAQVNMAVNGTPHGYWAETSQYGCGLWVGQAKRLKEQWISFPSKLVW</sequence>
<dbReference type="PANTHER" id="PTHR48060:SF21">
    <property type="entry name" value="L DOMAIN-LIKE PROTEIN"/>
    <property type="match status" value="1"/>
</dbReference>
<keyword evidence="4" id="KW-0675">Receptor</keyword>
<accession>A0AAW0ITM9</accession>
<organism evidence="4 5">
    <name type="scientific">Quercus suber</name>
    <name type="common">Cork oak</name>
    <dbReference type="NCBI Taxonomy" id="58331"/>
    <lineage>
        <taxon>Eukaryota</taxon>
        <taxon>Viridiplantae</taxon>
        <taxon>Streptophyta</taxon>
        <taxon>Embryophyta</taxon>
        <taxon>Tracheophyta</taxon>
        <taxon>Spermatophyta</taxon>
        <taxon>Magnoliopsida</taxon>
        <taxon>eudicotyledons</taxon>
        <taxon>Gunneridae</taxon>
        <taxon>Pentapetalae</taxon>
        <taxon>rosids</taxon>
        <taxon>fabids</taxon>
        <taxon>Fagales</taxon>
        <taxon>Fagaceae</taxon>
        <taxon>Quercus</taxon>
    </lineage>
</organism>
<dbReference type="InterPro" id="IPR053211">
    <property type="entry name" value="DNA_repair-toleration"/>
</dbReference>
<evidence type="ECO:0000313" key="5">
    <source>
        <dbReference type="Proteomes" id="UP000237347"/>
    </source>
</evidence>
<evidence type="ECO:0000313" key="4">
    <source>
        <dbReference type="EMBL" id="KAK7817793.1"/>
    </source>
</evidence>
<evidence type="ECO:0000256" key="2">
    <source>
        <dbReference type="ARBA" id="ARBA00022729"/>
    </source>
</evidence>
<dbReference type="Pfam" id="PF00560">
    <property type="entry name" value="LRR_1"/>
    <property type="match status" value="3"/>
</dbReference>
<dbReference type="Gene3D" id="3.80.10.10">
    <property type="entry name" value="Ribonuclease Inhibitor"/>
    <property type="match status" value="1"/>
</dbReference>
<evidence type="ECO:0000256" key="1">
    <source>
        <dbReference type="ARBA" id="ARBA00022614"/>
    </source>
</evidence>
<dbReference type="Proteomes" id="UP000237347">
    <property type="component" value="Unassembled WGS sequence"/>
</dbReference>
<dbReference type="InterPro" id="IPR032675">
    <property type="entry name" value="LRR_dom_sf"/>
</dbReference>
<keyword evidence="4" id="KW-0418">Kinase</keyword>
<keyword evidence="2" id="KW-0732">Signal</keyword>
<dbReference type="EMBL" id="PKMF04000862">
    <property type="protein sequence ID" value="KAK7817793.1"/>
    <property type="molecule type" value="Genomic_DNA"/>
</dbReference>
<protein>
    <submittedName>
        <fullName evidence="4">Mdis1-interacting receptor like kinase 2</fullName>
    </submittedName>
</protein>
<dbReference type="AlphaFoldDB" id="A0AAW0ITM9"/>
<dbReference type="FunFam" id="3.80.10.10:FF:000383">
    <property type="entry name" value="Leucine-rich repeat receptor protein kinase EMS1"/>
    <property type="match status" value="1"/>
</dbReference>
<proteinExistence type="predicted"/>
<keyword evidence="3" id="KW-0677">Repeat</keyword>
<gene>
    <name evidence="4" type="primary">MIK2_59</name>
    <name evidence="4" type="ORF">CFP56_042417</name>
</gene>
<name>A0AAW0ITM9_QUESU</name>
<reference evidence="4 5" key="1">
    <citation type="journal article" date="2018" name="Sci. Data">
        <title>The draft genome sequence of cork oak.</title>
        <authorList>
            <person name="Ramos A.M."/>
            <person name="Usie A."/>
            <person name="Barbosa P."/>
            <person name="Barros P.M."/>
            <person name="Capote T."/>
            <person name="Chaves I."/>
            <person name="Simoes F."/>
            <person name="Abreu I."/>
            <person name="Carrasquinho I."/>
            <person name="Faro C."/>
            <person name="Guimaraes J.B."/>
            <person name="Mendonca D."/>
            <person name="Nobrega F."/>
            <person name="Rodrigues L."/>
            <person name="Saibo N.J.M."/>
            <person name="Varela M.C."/>
            <person name="Egas C."/>
            <person name="Matos J."/>
            <person name="Miguel C.M."/>
            <person name="Oliveira M.M."/>
            <person name="Ricardo C.P."/>
            <person name="Goncalves S."/>
        </authorList>
    </citation>
    <scope>NUCLEOTIDE SEQUENCE [LARGE SCALE GENOMIC DNA]</scope>
    <source>
        <strain evidence="5">cv. HL8</strain>
    </source>
</reference>
<keyword evidence="5" id="KW-1185">Reference proteome</keyword>
<dbReference type="InterPro" id="IPR001611">
    <property type="entry name" value="Leu-rich_rpt"/>
</dbReference>